<proteinExistence type="predicted"/>
<name>A0A9D1WVN8_9FIRM</name>
<comment type="caution">
    <text evidence="2">The sequence shown here is derived from an EMBL/GenBank/DDBJ whole genome shotgun (WGS) entry which is preliminary data.</text>
</comment>
<dbReference type="Proteomes" id="UP000886721">
    <property type="component" value="Unassembled WGS sequence"/>
</dbReference>
<accession>A0A9D1WVN8</accession>
<reference evidence="2" key="1">
    <citation type="journal article" date="2021" name="PeerJ">
        <title>Extensive microbial diversity within the chicken gut microbiome revealed by metagenomics and culture.</title>
        <authorList>
            <person name="Gilroy R."/>
            <person name="Ravi A."/>
            <person name="Getino M."/>
            <person name="Pursley I."/>
            <person name="Horton D.L."/>
            <person name="Alikhan N.F."/>
            <person name="Baker D."/>
            <person name="Gharbi K."/>
            <person name="Hall N."/>
            <person name="Watson M."/>
            <person name="Adriaenssens E.M."/>
            <person name="Foster-Nyarko E."/>
            <person name="Jarju S."/>
            <person name="Secka A."/>
            <person name="Antonio M."/>
            <person name="Oren A."/>
            <person name="Chaudhuri R.R."/>
            <person name="La Ragione R."/>
            <person name="Hildebrand F."/>
            <person name="Pallen M.J."/>
        </authorList>
    </citation>
    <scope>NUCLEOTIDE SEQUENCE</scope>
    <source>
        <strain evidence="2">CHK191-13928</strain>
    </source>
</reference>
<dbReference type="AlphaFoldDB" id="A0A9D1WVN8"/>
<feature type="transmembrane region" description="Helical" evidence="1">
    <location>
        <begin position="42"/>
        <end position="60"/>
    </location>
</feature>
<evidence type="ECO:0000313" key="2">
    <source>
        <dbReference type="EMBL" id="HIX68029.1"/>
    </source>
</evidence>
<organism evidence="2 3">
    <name type="scientific">Candidatus Anaerostipes excrementavium</name>
    <dbReference type="NCBI Taxonomy" id="2838463"/>
    <lineage>
        <taxon>Bacteria</taxon>
        <taxon>Bacillati</taxon>
        <taxon>Bacillota</taxon>
        <taxon>Clostridia</taxon>
        <taxon>Lachnospirales</taxon>
        <taxon>Lachnospiraceae</taxon>
        <taxon>Anaerostipes</taxon>
    </lineage>
</organism>
<keyword evidence="1" id="KW-0812">Transmembrane</keyword>
<feature type="transmembrane region" description="Helical" evidence="1">
    <location>
        <begin position="12"/>
        <end position="36"/>
    </location>
</feature>
<evidence type="ECO:0000313" key="3">
    <source>
        <dbReference type="Proteomes" id="UP000886721"/>
    </source>
</evidence>
<gene>
    <name evidence="2" type="ORF">H9735_07945</name>
</gene>
<dbReference type="EMBL" id="DXEM01000027">
    <property type="protein sequence ID" value="HIX68029.1"/>
    <property type="molecule type" value="Genomic_DNA"/>
</dbReference>
<reference evidence="2" key="2">
    <citation type="submission" date="2021-04" db="EMBL/GenBank/DDBJ databases">
        <authorList>
            <person name="Gilroy R."/>
        </authorList>
    </citation>
    <scope>NUCLEOTIDE SEQUENCE</scope>
    <source>
        <strain evidence="2">CHK191-13928</strain>
    </source>
</reference>
<keyword evidence="1" id="KW-0472">Membrane</keyword>
<evidence type="ECO:0000256" key="1">
    <source>
        <dbReference type="SAM" id="Phobius"/>
    </source>
</evidence>
<sequence length="168" mass="19667">MKLKQYQYKPSCFFVQVTLPGIFTALIGLFSIYQMIVSDYGPAYGFVLLVAIYHVWNTFVSVSNPEKISVDTNKILFHAYGKEHSYDLEEIEHFYMRMIGGRKRIYLTINHGGIFRGRYWIRLEEFSENTELEEKLSQMEAQIHPNSILVEAKKQGKERLKKKGVPYV</sequence>
<protein>
    <submittedName>
        <fullName evidence="2">Uncharacterized protein</fullName>
    </submittedName>
</protein>
<keyword evidence="1" id="KW-1133">Transmembrane helix</keyword>